<dbReference type="InterPro" id="IPR034204">
    <property type="entry name" value="PfSUB1-like_cat_dom"/>
</dbReference>
<feature type="domain" description="Fervidolysin-like N-terminal prodomain" evidence="11">
    <location>
        <begin position="67"/>
        <end position="144"/>
    </location>
</feature>
<dbReference type="RefSeq" id="WP_133333872.1">
    <property type="nucleotide sequence ID" value="NZ_SMYO01000004.1"/>
</dbReference>
<dbReference type="PROSITE" id="PS00136">
    <property type="entry name" value="SUBTILASE_ASP"/>
    <property type="match status" value="1"/>
</dbReference>
<dbReference type="PROSITE" id="PS51892">
    <property type="entry name" value="SUBTILASE"/>
    <property type="match status" value="1"/>
</dbReference>
<dbReference type="InterPro" id="IPR054399">
    <property type="entry name" value="Fervidolysin-like_N_prodom"/>
</dbReference>
<feature type="signal peptide" evidence="8">
    <location>
        <begin position="1"/>
        <end position="22"/>
    </location>
</feature>
<dbReference type="InterPro" id="IPR041498">
    <property type="entry name" value="Big_6"/>
</dbReference>
<dbReference type="PRINTS" id="PR00723">
    <property type="entry name" value="SUBTILISIN"/>
</dbReference>
<evidence type="ECO:0000256" key="4">
    <source>
        <dbReference type="ARBA" id="ARBA00022825"/>
    </source>
</evidence>
<keyword evidence="3 6" id="KW-0378">Hydrolase</keyword>
<dbReference type="PROSITE" id="PS00137">
    <property type="entry name" value="SUBTILASE_HIS"/>
    <property type="match status" value="1"/>
</dbReference>
<dbReference type="InterPro" id="IPR036852">
    <property type="entry name" value="Peptidase_S8/S53_dom_sf"/>
</dbReference>
<feature type="domain" description="Peptidase S8/S53" evidence="9">
    <location>
        <begin position="199"/>
        <end position="442"/>
    </location>
</feature>
<dbReference type="SUPFAM" id="SSF52743">
    <property type="entry name" value="Subtilisin-like"/>
    <property type="match status" value="1"/>
</dbReference>
<dbReference type="GO" id="GO:0006508">
    <property type="term" value="P:proteolysis"/>
    <property type="evidence" value="ECO:0007669"/>
    <property type="project" value="UniProtKB-KW"/>
</dbReference>
<dbReference type="Gene3D" id="3.40.50.200">
    <property type="entry name" value="Peptidase S8/S53 domain"/>
    <property type="match status" value="2"/>
</dbReference>
<feature type="active site" description="Charge relay system" evidence="5 6">
    <location>
        <position position="264"/>
    </location>
</feature>
<evidence type="ECO:0000256" key="2">
    <source>
        <dbReference type="ARBA" id="ARBA00022670"/>
    </source>
</evidence>
<dbReference type="EMBL" id="SMYO01000004">
    <property type="protein sequence ID" value="TDK62142.1"/>
    <property type="molecule type" value="Genomic_DNA"/>
</dbReference>
<evidence type="ECO:0000256" key="3">
    <source>
        <dbReference type="ARBA" id="ARBA00022801"/>
    </source>
</evidence>
<dbReference type="Gene3D" id="2.60.40.10">
    <property type="entry name" value="Immunoglobulins"/>
    <property type="match status" value="4"/>
</dbReference>
<dbReference type="Pfam" id="PF17936">
    <property type="entry name" value="Big_6"/>
    <property type="match status" value="4"/>
</dbReference>
<keyword evidence="8" id="KW-0732">Signal</keyword>
<evidence type="ECO:0000259" key="9">
    <source>
        <dbReference type="Pfam" id="PF00082"/>
    </source>
</evidence>
<feature type="domain" description="Peptidase S8/S53" evidence="9">
    <location>
        <begin position="609"/>
        <end position="674"/>
    </location>
</feature>
<dbReference type="InterPro" id="IPR000209">
    <property type="entry name" value="Peptidase_S8/S53_dom"/>
</dbReference>
<comment type="caution">
    <text evidence="12">The sequence shown here is derived from an EMBL/GenBank/DDBJ whole genome shotgun (WGS) entry which is preliminary data.</text>
</comment>
<feature type="chain" id="PRO_5020949709" description="Peptidase S8" evidence="8">
    <location>
        <begin position="23"/>
        <end position="1017"/>
    </location>
</feature>
<comment type="similarity">
    <text evidence="1 6 7">Belongs to the peptidase S8 family.</text>
</comment>
<keyword evidence="2 6" id="KW-0645">Protease</keyword>
<dbReference type="InterPro" id="IPR023828">
    <property type="entry name" value="Peptidase_S8_Ser-AS"/>
</dbReference>
<evidence type="ECO:0008006" key="14">
    <source>
        <dbReference type="Google" id="ProtNLM"/>
    </source>
</evidence>
<dbReference type="Pfam" id="PF22148">
    <property type="entry name" value="Fervidolysin_NPro-like"/>
    <property type="match status" value="1"/>
</dbReference>
<dbReference type="AlphaFoldDB" id="A0A4R5VT58"/>
<feature type="domain" description="Bacterial Ig" evidence="10">
    <location>
        <begin position="938"/>
        <end position="1016"/>
    </location>
</feature>
<evidence type="ECO:0000313" key="13">
    <source>
        <dbReference type="Proteomes" id="UP000295132"/>
    </source>
</evidence>
<dbReference type="PANTHER" id="PTHR43399">
    <property type="entry name" value="SUBTILISIN-RELATED"/>
    <property type="match status" value="1"/>
</dbReference>
<dbReference type="PANTHER" id="PTHR43399:SF4">
    <property type="entry name" value="CELL WALL-ASSOCIATED PROTEASE"/>
    <property type="match status" value="1"/>
</dbReference>
<organism evidence="12 13">
    <name type="scientific">Bacillus salipaludis</name>
    <dbReference type="NCBI Taxonomy" id="2547811"/>
    <lineage>
        <taxon>Bacteria</taxon>
        <taxon>Bacillati</taxon>
        <taxon>Bacillota</taxon>
        <taxon>Bacilli</taxon>
        <taxon>Bacillales</taxon>
        <taxon>Bacillaceae</taxon>
        <taxon>Bacillus</taxon>
    </lineage>
</organism>
<dbReference type="InterPro" id="IPR015500">
    <property type="entry name" value="Peptidase_S8_subtilisin-rel"/>
</dbReference>
<evidence type="ECO:0000259" key="11">
    <source>
        <dbReference type="Pfam" id="PF22148"/>
    </source>
</evidence>
<evidence type="ECO:0000256" key="7">
    <source>
        <dbReference type="RuleBase" id="RU003355"/>
    </source>
</evidence>
<protein>
    <recommendedName>
        <fullName evidence="14">Peptidase S8</fullName>
    </recommendedName>
</protein>
<evidence type="ECO:0000259" key="10">
    <source>
        <dbReference type="Pfam" id="PF17936"/>
    </source>
</evidence>
<dbReference type="GO" id="GO:0004252">
    <property type="term" value="F:serine-type endopeptidase activity"/>
    <property type="evidence" value="ECO:0007669"/>
    <property type="project" value="UniProtKB-UniRule"/>
</dbReference>
<evidence type="ECO:0000256" key="8">
    <source>
        <dbReference type="SAM" id="SignalP"/>
    </source>
</evidence>
<sequence length="1017" mass="108060">MYKKVAVSLLSGLLVFSSSASALVFAARNEQKDENYALIQKHDNNMLEKSVSQSDLVGKKKLAMQAARAAFSKKNQEKYVPGELIVKYKNNTVSTKVRTKHSLKSLKKLKAIDAEVVKVQTGTSMDSQMEKLEADPSVEYVQPNYLYKPSALPNDPSFNQLWGLHNTGQKIADSIGATDMDIDYPEAMQEFHKLANPSQTVVAVIDTGVDINHPDLQGDIWTNPGEIANNGKDDDGNGYVDDVHGWDFLHHDNSVFDAADGDEHGTHVAGTIAASSNNGLGVTGIAPNVKIMPLKFIGPDGGSTADAISAIDYAAKMGVKISNNSWGGSDYDQALKDAIERSNMLFVTAAGNDGKNIDYYPDYPASFTSPNIISVAAIDNTGKLANFSNYGTRGVDIAAPGVSILSTVPKKLEAGVSAQINNSANQYKAIVNGFGFENMTSTDGPEAFKKALDYLGVTAASKILLVQDDESDDGYPNFLKKYEELLKQAGVSTYKEVTVSTDNSGPDLGILSSYDTVIWFSGYAMGNQYPTLTNNDLTSLDQFLKKGQKSLILSGEDLLYQNEDSSFVTNTLSLHITGEGAARTAVGVPGTIYDGAKYPLGYAPYTDYFTSNNTNLAKINLIFPAETNYNDAYEYFDGTSMATPHVTGVAALLAGKYPSFDAEQLKKILLASGDNLSSLNTKISGGKKLNAYKALTYFRPTVGQVTERSNSVTGTAEPGATVTIKIGGRQYTAVADRDGHFTVAIPVQKAGTILSVSAGYTGDVVSVKVVDVTVPAVTITNTVSNLSKEVIGKTEAGATITVVIGSASYKAVANSARSFKVFIPVQKAGTKLTVTAKDAAGHVSSVKTITVVDKIPPASIKVKSVSNLSKTVSGLTEKSASITVVAGSKKYYGKADSYGNFKVGISVQKAGAKLTVTAKDAASNARSVPVTVTDKRPPAAPKLKTVVKSTTKNLSGTAESGSMIVVKVGHKTVGTTKTDSHGKFKVKIKAQKKKTVLTVTATDKAKNVSKTTKIKVK</sequence>
<dbReference type="Proteomes" id="UP000295132">
    <property type="component" value="Unassembled WGS sequence"/>
</dbReference>
<dbReference type="Pfam" id="PF00082">
    <property type="entry name" value="Peptidase_S8"/>
    <property type="match status" value="2"/>
</dbReference>
<dbReference type="CDD" id="cd07473">
    <property type="entry name" value="Peptidases_S8_Subtilisin_like"/>
    <property type="match status" value="1"/>
</dbReference>
<evidence type="ECO:0000256" key="6">
    <source>
        <dbReference type="PROSITE-ProRule" id="PRU01240"/>
    </source>
</evidence>
<feature type="active site" description="Charge relay system" evidence="5 6">
    <location>
        <position position="206"/>
    </location>
</feature>
<accession>A0A4R5VT58</accession>
<dbReference type="InterPro" id="IPR023827">
    <property type="entry name" value="Peptidase_S8_Asp-AS"/>
</dbReference>
<dbReference type="InterPro" id="IPR022398">
    <property type="entry name" value="Peptidase_S8_His-AS"/>
</dbReference>
<evidence type="ECO:0000313" key="12">
    <source>
        <dbReference type="EMBL" id="TDK62142.1"/>
    </source>
</evidence>
<dbReference type="NCBIfam" id="NF033510">
    <property type="entry name" value="Ca_tandemer"/>
    <property type="match status" value="3"/>
</dbReference>
<dbReference type="PROSITE" id="PS00138">
    <property type="entry name" value="SUBTILASE_SER"/>
    <property type="match status" value="1"/>
</dbReference>
<feature type="domain" description="Bacterial Ig" evidence="10">
    <location>
        <begin position="700"/>
        <end position="759"/>
    </location>
</feature>
<feature type="domain" description="Bacterial Ig" evidence="10">
    <location>
        <begin position="857"/>
        <end position="933"/>
    </location>
</feature>
<proteinExistence type="inferred from homology"/>
<dbReference type="InterPro" id="IPR013783">
    <property type="entry name" value="Ig-like_fold"/>
</dbReference>
<evidence type="ECO:0000256" key="1">
    <source>
        <dbReference type="ARBA" id="ARBA00011073"/>
    </source>
</evidence>
<feature type="domain" description="Bacterial Ig" evidence="10">
    <location>
        <begin position="777"/>
        <end position="853"/>
    </location>
</feature>
<feature type="active site" description="Charge relay system" evidence="5 6">
    <location>
        <position position="640"/>
    </location>
</feature>
<reference evidence="12 13" key="1">
    <citation type="submission" date="2019-03" db="EMBL/GenBank/DDBJ databases">
        <title>Bacillus niacini sp. nov. a Nicotinate-Metabolizing Mesophile Isolated from Soil.</title>
        <authorList>
            <person name="Zhang G."/>
        </authorList>
    </citation>
    <scope>NUCLEOTIDE SEQUENCE [LARGE SCALE GENOMIC DNA]</scope>
    <source>
        <strain evidence="12 13">WN066</strain>
    </source>
</reference>
<keyword evidence="4 6" id="KW-0720">Serine protease</keyword>
<name>A0A4R5VT58_9BACI</name>
<dbReference type="InterPro" id="IPR051048">
    <property type="entry name" value="Peptidase_S8/S53_subtilisin"/>
</dbReference>
<evidence type="ECO:0000256" key="5">
    <source>
        <dbReference type="PIRSR" id="PIRSR615500-1"/>
    </source>
</evidence>
<gene>
    <name evidence="12" type="ORF">E2K98_08735</name>
</gene>